<dbReference type="InterPro" id="IPR036291">
    <property type="entry name" value="NAD(P)-bd_dom_sf"/>
</dbReference>
<dbReference type="PROSITE" id="PS00671">
    <property type="entry name" value="D_2_HYDROXYACID_DH_3"/>
    <property type="match status" value="1"/>
</dbReference>
<evidence type="ECO:0000313" key="7">
    <source>
        <dbReference type="EMBL" id="UTW11999.1"/>
    </source>
</evidence>
<evidence type="ECO:0000256" key="1">
    <source>
        <dbReference type="ARBA" id="ARBA00005854"/>
    </source>
</evidence>
<evidence type="ECO:0000256" key="3">
    <source>
        <dbReference type="ARBA" id="ARBA00023027"/>
    </source>
</evidence>
<keyword evidence="8" id="KW-1185">Reference proteome</keyword>
<dbReference type="Proteomes" id="UP001058461">
    <property type="component" value="Chromosome"/>
</dbReference>
<dbReference type="SUPFAM" id="SSF52283">
    <property type="entry name" value="Formate/glycerate dehydrogenase catalytic domain-like"/>
    <property type="match status" value="1"/>
</dbReference>
<evidence type="ECO:0000259" key="6">
    <source>
        <dbReference type="Pfam" id="PF02826"/>
    </source>
</evidence>
<keyword evidence="2 4" id="KW-0560">Oxidoreductase</keyword>
<accession>A0ABY5HJ71</accession>
<evidence type="ECO:0000313" key="8">
    <source>
        <dbReference type="Proteomes" id="UP001058461"/>
    </source>
</evidence>
<sequence>MSIKITFLDRSTIAPHVQTRKPLFDHEWVEFQSTAPDEVVQRLRGSDIAVVNKVTLDQEILAQLPQLKLIAVAATGYDKIDIDYCRGKGISVSNIRNYAVNTVPEHALSLIMVLRRNLFSYCQDVKNGEWKKSGQFCFFNHPIGDLAGSRLGIIGKGVLGQAMATIGRALGMDVVFAARKGLNDVGFGFLPFEEVLATSDVVSLHCPLTPATRNLIALPELQLMKETALLINTARGGLVNEADLETAIVDKMIAGAGFDVIMEEPPADNHPLIALMRYPNFILTPHIAWASTEAIQALSDQLIDNIENFVAGKPSNLVYKKSRKPSPSRAGI</sequence>
<dbReference type="Pfam" id="PF00389">
    <property type="entry name" value="2-Hacid_dh"/>
    <property type="match status" value="1"/>
</dbReference>
<name>A0ABY5HJ71_9GAMM</name>
<dbReference type="PANTHER" id="PTHR43761">
    <property type="entry name" value="D-ISOMER SPECIFIC 2-HYDROXYACID DEHYDROGENASE FAMILY PROTEIN (AFU_ORTHOLOGUE AFUA_1G13630)"/>
    <property type="match status" value="1"/>
</dbReference>
<keyword evidence="3" id="KW-0520">NAD</keyword>
<feature type="domain" description="D-isomer specific 2-hydroxyacid dehydrogenase catalytic" evidence="5">
    <location>
        <begin position="28"/>
        <end position="315"/>
    </location>
</feature>
<evidence type="ECO:0000256" key="2">
    <source>
        <dbReference type="ARBA" id="ARBA00023002"/>
    </source>
</evidence>
<proteinExistence type="inferred from homology"/>
<protein>
    <submittedName>
        <fullName evidence="7">D-2-hydroxyacid dehydrogenase</fullName>
    </submittedName>
</protein>
<dbReference type="RefSeq" id="WP_255854047.1">
    <property type="nucleotide sequence ID" value="NZ_CP073347.1"/>
</dbReference>
<dbReference type="CDD" id="cd12162">
    <property type="entry name" value="2-Hacid_dh_4"/>
    <property type="match status" value="1"/>
</dbReference>
<dbReference type="InterPro" id="IPR006139">
    <property type="entry name" value="D-isomer_2_OHA_DH_cat_dom"/>
</dbReference>
<evidence type="ECO:0000259" key="5">
    <source>
        <dbReference type="Pfam" id="PF00389"/>
    </source>
</evidence>
<dbReference type="PANTHER" id="PTHR43761:SF1">
    <property type="entry name" value="D-ISOMER SPECIFIC 2-HYDROXYACID DEHYDROGENASE CATALYTIC DOMAIN-CONTAINING PROTEIN-RELATED"/>
    <property type="match status" value="1"/>
</dbReference>
<dbReference type="Gene3D" id="3.40.50.720">
    <property type="entry name" value="NAD(P)-binding Rossmann-like Domain"/>
    <property type="match status" value="2"/>
</dbReference>
<organism evidence="7 8">
    <name type="scientific">Marinobacterium rhizophilum</name>
    <dbReference type="NCBI Taxonomy" id="420402"/>
    <lineage>
        <taxon>Bacteria</taxon>
        <taxon>Pseudomonadati</taxon>
        <taxon>Pseudomonadota</taxon>
        <taxon>Gammaproteobacteria</taxon>
        <taxon>Oceanospirillales</taxon>
        <taxon>Oceanospirillaceae</taxon>
        <taxon>Marinobacterium</taxon>
    </lineage>
</organism>
<dbReference type="InterPro" id="IPR029753">
    <property type="entry name" value="D-isomer_DH_CS"/>
</dbReference>
<evidence type="ECO:0000256" key="4">
    <source>
        <dbReference type="RuleBase" id="RU003719"/>
    </source>
</evidence>
<comment type="similarity">
    <text evidence="1 4">Belongs to the D-isomer specific 2-hydroxyacid dehydrogenase family.</text>
</comment>
<dbReference type="InterPro" id="IPR050418">
    <property type="entry name" value="D-iso_2-hydroxyacid_DH_PdxB"/>
</dbReference>
<dbReference type="Pfam" id="PF02826">
    <property type="entry name" value="2-Hacid_dh_C"/>
    <property type="match status" value="1"/>
</dbReference>
<dbReference type="InterPro" id="IPR006140">
    <property type="entry name" value="D-isomer_DH_NAD-bd"/>
</dbReference>
<reference evidence="7" key="1">
    <citation type="submission" date="2021-04" db="EMBL/GenBank/DDBJ databases">
        <title>Oceanospirillales bacteria with DddD are important DMSP degraders in coastal seawater.</title>
        <authorList>
            <person name="Liu J."/>
        </authorList>
    </citation>
    <scope>NUCLEOTIDE SEQUENCE</scope>
    <source>
        <strain evidence="7">D13-1</strain>
    </source>
</reference>
<dbReference type="SUPFAM" id="SSF51735">
    <property type="entry name" value="NAD(P)-binding Rossmann-fold domains"/>
    <property type="match status" value="1"/>
</dbReference>
<gene>
    <name evidence="7" type="ORF">KDW95_22665</name>
</gene>
<feature type="domain" description="D-isomer specific 2-hydroxyacid dehydrogenase NAD-binding" evidence="6">
    <location>
        <begin position="109"/>
        <end position="288"/>
    </location>
</feature>
<dbReference type="EMBL" id="CP073347">
    <property type="protein sequence ID" value="UTW11999.1"/>
    <property type="molecule type" value="Genomic_DNA"/>
</dbReference>